<dbReference type="Proteomes" id="UP000823775">
    <property type="component" value="Unassembled WGS sequence"/>
</dbReference>
<organism evidence="2 3">
    <name type="scientific">Datura stramonium</name>
    <name type="common">Jimsonweed</name>
    <name type="synonym">Common thornapple</name>
    <dbReference type="NCBI Taxonomy" id="4076"/>
    <lineage>
        <taxon>Eukaryota</taxon>
        <taxon>Viridiplantae</taxon>
        <taxon>Streptophyta</taxon>
        <taxon>Embryophyta</taxon>
        <taxon>Tracheophyta</taxon>
        <taxon>Spermatophyta</taxon>
        <taxon>Magnoliopsida</taxon>
        <taxon>eudicotyledons</taxon>
        <taxon>Gunneridae</taxon>
        <taxon>Pentapetalae</taxon>
        <taxon>asterids</taxon>
        <taxon>lamiids</taxon>
        <taxon>Solanales</taxon>
        <taxon>Solanaceae</taxon>
        <taxon>Solanoideae</taxon>
        <taxon>Datureae</taxon>
        <taxon>Datura</taxon>
    </lineage>
</organism>
<evidence type="ECO:0000313" key="3">
    <source>
        <dbReference type="Proteomes" id="UP000823775"/>
    </source>
</evidence>
<sequence length="199" mass="22596">MMAHTVAEASEILDKMTKRNRAWHTRESETTINNSRGASGECSRKGAHKYEDHCLDAKIRLIFVNIKGISRPMPKGLTNTGIKDKEIKVGTTIGTTIMTSLGSEIRTKVFGDIEIPQKDKNRHMYLHELESAANDSSIARLEDMMSRKRLIPPKVGVKKMRGKLYQAETIGRFTFDLHQETRATYGQTQRLNQRKGHLD</sequence>
<gene>
    <name evidence="2" type="ORF">HAX54_037012</name>
</gene>
<accession>A0ABS8SGX6</accession>
<evidence type="ECO:0000313" key="2">
    <source>
        <dbReference type="EMBL" id="MCD7458038.1"/>
    </source>
</evidence>
<dbReference type="EMBL" id="JACEIK010000493">
    <property type="protein sequence ID" value="MCD7458038.1"/>
    <property type="molecule type" value="Genomic_DNA"/>
</dbReference>
<name>A0ABS8SGX6_DATST</name>
<feature type="region of interest" description="Disordered" evidence="1">
    <location>
        <begin position="21"/>
        <end position="42"/>
    </location>
</feature>
<comment type="caution">
    <text evidence="2">The sequence shown here is derived from an EMBL/GenBank/DDBJ whole genome shotgun (WGS) entry which is preliminary data.</text>
</comment>
<evidence type="ECO:0000256" key="1">
    <source>
        <dbReference type="SAM" id="MobiDB-lite"/>
    </source>
</evidence>
<keyword evidence="3" id="KW-1185">Reference proteome</keyword>
<reference evidence="2 3" key="1">
    <citation type="journal article" date="2021" name="BMC Genomics">
        <title>Datura genome reveals duplications of psychoactive alkaloid biosynthetic genes and high mutation rate following tissue culture.</title>
        <authorList>
            <person name="Rajewski A."/>
            <person name="Carter-House D."/>
            <person name="Stajich J."/>
            <person name="Litt A."/>
        </authorList>
    </citation>
    <scope>NUCLEOTIDE SEQUENCE [LARGE SCALE GENOMIC DNA]</scope>
    <source>
        <strain evidence="2">AR-01</strain>
    </source>
</reference>
<protein>
    <submittedName>
        <fullName evidence="2">Uncharacterized protein</fullName>
    </submittedName>
</protein>
<proteinExistence type="predicted"/>